<evidence type="ECO:0000256" key="1">
    <source>
        <dbReference type="ARBA" id="ARBA00003788"/>
    </source>
</evidence>
<dbReference type="InterPro" id="IPR015421">
    <property type="entry name" value="PyrdxlP-dep_Trfase_major"/>
</dbReference>
<evidence type="ECO:0000256" key="2">
    <source>
        <dbReference type="ARBA" id="ARBA00023002"/>
    </source>
</evidence>
<reference evidence="7 8" key="1">
    <citation type="submission" date="2019-02" db="EMBL/GenBank/DDBJ databases">
        <title>Deep-cultivation of Planctomycetes and their phenomic and genomic characterization uncovers novel biology.</title>
        <authorList>
            <person name="Wiegand S."/>
            <person name="Jogler M."/>
            <person name="Boedeker C."/>
            <person name="Pinto D."/>
            <person name="Vollmers J."/>
            <person name="Rivas-Marin E."/>
            <person name="Kohn T."/>
            <person name="Peeters S.H."/>
            <person name="Heuer A."/>
            <person name="Rast P."/>
            <person name="Oberbeckmann S."/>
            <person name="Bunk B."/>
            <person name="Jeske O."/>
            <person name="Meyerdierks A."/>
            <person name="Storesund J.E."/>
            <person name="Kallscheuer N."/>
            <person name="Luecker S."/>
            <person name="Lage O.M."/>
            <person name="Pohl T."/>
            <person name="Merkel B.J."/>
            <person name="Hornburger P."/>
            <person name="Mueller R.-W."/>
            <person name="Bruemmer F."/>
            <person name="Labrenz M."/>
            <person name="Spormann A.M."/>
            <person name="Op den Camp H."/>
            <person name="Overmann J."/>
            <person name="Amann R."/>
            <person name="Jetten M.S.M."/>
            <person name="Mascher T."/>
            <person name="Medema M.H."/>
            <person name="Devos D.P."/>
            <person name="Kaster A.-K."/>
            <person name="Ovreas L."/>
            <person name="Rohde M."/>
            <person name="Galperin M.Y."/>
            <person name="Jogler C."/>
        </authorList>
    </citation>
    <scope>NUCLEOTIDE SEQUENCE [LARGE SCALE GENOMIC DNA]</scope>
    <source>
        <strain evidence="7 8">V22</strain>
    </source>
</reference>
<dbReference type="Pfam" id="PF02347">
    <property type="entry name" value="GDC-P"/>
    <property type="match status" value="1"/>
</dbReference>
<organism evidence="7 8">
    <name type="scientific">Calycomorphotria hydatis</name>
    <dbReference type="NCBI Taxonomy" id="2528027"/>
    <lineage>
        <taxon>Bacteria</taxon>
        <taxon>Pseudomonadati</taxon>
        <taxon>Planctomycetota</taxon>
        <taxon>Planctomycetia</taxon>
        <taxon>Planctomycetales</taxon>
        <taxon>Planctomycetaceae</taxon>
        <taxon>Calycomorphotria</taxon>
    </lineage>
</organism>
<dbReference type="InterPro" id="IPR015424">
    <property type="entry name" value="PyrdxlP-dep_Trfase"/>
</dbReference>
<evidence type="ECO:0000256" key="4">
    <source>
        <dbReference type="HAMAP-Rule" id="MF_00712"/>
    </source>
</evidence>
<dbReference type="OrthoDB" id="9771867at2"/>
<dbReference type="PANTHER" id="PTHR42806">
    <property type="entry name" value="GLYCINE CLEAVAGE SYSTEM P-PROTEIN"/>
    <property type="match status" value="1"/>
</dbReference>
<feature type="compositionally biased region" description="Low complexity" evidence="5">
    <location>
        <begin position="450"/>
        <end position="461"/>
    </location>
</feature>
<dbReference type="PANTHER" id="PTHR42806:SF1">
    <property type="entry name" value="GLYCINE DEHYDROGENASE (DECARBOXYLATING)"/>
    <property type="match status" value="1"/>
</dbReference>
<dbReference type="EMBL" id="CP036316">
    <property type="protein sequence ID" value="QDT65438.1"/>
    <property type="molecule type" value="Genomic_DNA"/>
</dbReference>
<comment type="subunit">
    <text evidence="4">The glycine cleavage system is composed of four proteins: P, T, L and H. In this organism, the P 'protein' is a heterodimer of two subunits.</text>
</comment>
<keyword evidence="2 4" id="KW-0560">Oxidoreductase</keyword>
<dbReference type="Gene3D" id="3.40.640.10">
    <property type="entry name" value="Type I PLP-dependent aspartate aminotransferase-like (Major domain)"/>
    <property type="match status" value="1"/>
</dbReference>
<dbReference type="InterPro" id="IPR020581">
    <property type="entry name" value="GDC_P"/>
</dbReference>
<name>A0A517TAN4_9PLAN</name>
<feature type="domain" description="Glycine cleavage system P-protein N-terminal" evidence="6">
    <location>
        <begin position="3"/>
        <end position="447"/>
    </location>
</feature>
<dbReference type="GO" id="GO:0004375">
    <property type="term" value="F:glycine dehydrogenase (decarboxylating) activity"/>
    <property type="evidence" value="ECO:0007669"/>
    <property type="project" value="UniProtKB-EC"/>
</dbReference>
<proteinExistence type="inferred from homology"/>
<dbReference type="PIRSF" id="PIRSF006815">
    <property type="entry name" value="GcvPA"/>
    <property type="match status" value="1"/>
</dbReference>
<gene>
    <name evidence="4 7" type="primary">gcvPA</name>
    <name evidence="7" type="ORF">V22_26910</name>
</gene>
<accession>A0A517TAN4</accession>
<comment type="similarity">
    <text evidence="4">Belongs to the GcvP family. N-terminal subunit subfamily.</text>
</comment>
<evidence type="ECO:0000313" key="7">
    <source>
        <dbReference type="EMBL" id="QDT65438.1"/>
    </source>
</evidence>
<dbReference type="KEGG" id="chya:V22_26910"/>
<dbReference type="GO" id="GO:0019464">
    <property type="term" value="P:glycine decarboxylation via glycine cleavage system"/>
    <property type="evidence" value="ECO:0007669"/>
    <property type="project" value="UniProtKB-UniRule"/>
</dbReference>
<comment type="function">
    <text evidence="1 4">The glycine cleavage system catalyzes the degradation of glycine. The P protein binds the alpha-amino group of glycine through its pyridoxal phosphate cofactor; CO(2) is released and the remaining methylamine moiety is then transferred to the lipoamide cofactor of the H protein.</text>
</comment>
<dbReference type="GO" id="GO:0009116">
    <property type="term" value="P:nucleoside metabolic process"/>
    <property type="evidence" value="ECO:0007669"/>
    <property type="project" value="InterPro"/>
</dbReference>
<dbReference type="SUPFAM" id="SSF53383">
    <property type="entry name" value="PLP-dependent transferases"/>
    <property type="match status" value="1"/>
</dbReference>
<dbReference type="EC" id="1.4.4.2" evidence="4"/>
<dbReference type="InterPro" id="IPR023010">
    <property type="entry name" value="GcvPA"/>
</dbReference>
<evidence type="ECO:0000259" key="6">
    <source>
        <dbReference type="Pfam" id="PF02347"/>
    </source>
</evidence>
<evidence type="ECO:0000256" key="3">
    <source>
        <dbReference type="ARBA" id="ARBA00049026"/>
    </source>
</evidence>
<dbReference type="RefSeq" id="WP_145263438.1">
    <property type="nucleotide sequence ID" value="NZ_CP036316.1"/>
</dbReference>
<evidence type="ECO:0000313" key="8">
    <source>
        <dbReference type="Proteomes" id="UP000319976"/>
    </source>
</evidence>
<dbReference type="NCBIfam" id="NF001696">
    <property type="entry name" value="PRK00451.1"/>
    <property type="match status" value="1"/>
</dbReference>
<sequence length="473" mass="51429">MTYLFDTPEQRQKMLGEIGVDSIEELFAPIPGDLRLNRALDLPLPLSEMELEQLVSKKAAANITPADRHCFMGGGVYDHFIPAVVDEIAGRGEYYTAYTPYQPESSQGTLQAFFEYQSLICDLTGMPVSNASLYEGATSVSEAAFMAMRVTGRDGKVIVLGSVHPEYREVLTTYLSRLDVELVEIPCVEGTADPEQVREALDDRTACVIVQHPNFFGCLEEVETICTLAREFGALSVISFDPLSLGVLKAPGEYGADIAVAEGQPLGVPMQYGGPYLGVFACREDYVRKMPGRLIGVTDDKNGNTCYVLALQTREQHIRRGKATSNICTNQGLLALRATIYLSLLGPEGLKEVGNLCLQKAHYAAEQIAAADGFELQFDRPFFKEFTVRSEHGSAKALQAVRASGCDAGPSLSRFGRGGFSNELIEDAFLVAVTEQRTREEIDQLVAGMNSIHGSGSSNGSDYATLELGTNAR</sequence>
<dbReference type="AlphaFoldDB" id="A0A517TAN4"/>
<keyword evidence="8" id="KW-1185">Reference proteome</keyword>
<dbReference type="Gene3D" id="3.90.1150.10">
    <property type="entry name" value="Aspartate Aminotransferase, domain 1"/>
    <property type="match status" value="1"/>
</dbReference>
<dbReference type="HAMAP" id="MF_00712">
    <property type="entry name" value="GcvPA"/>
    <property type="match status" value="1"/>
</dbReference>
<feature type="region of interest" description="Disordered" evidence="5">
    <location>
        <begin position="450"/>
        <end position="473"/>
    </location>
</feature>
<protein>
    <recommendedName>
        <fullName evidence="4">Probable glycine dehydrogenase (decarboxylating) subunit 1</fullName>
        <ecNumber evidence="4">1.4.4.2</ecNumber>
    </recommendedName>
    <alternativeName>
        <fullName evidence="4">Glycine cleavage system P-protein subunit 1</fullName>
    </alternativeName>
    <alternativeName>
        <fullName evidence="4">Glycine decarboxylase subunit 1</fullName>
    </alternativeName>
    <alternativeName>
        <fullName evidence="4">Glycine dehydrogenase (aminomethyl-transferring) subunit 1</fullName>
    </alternativeName>
</protein>
<comment type="catalytic activity">
    <reaction evidence="3 4">
        <text>N(6)-[(R)-lipoyl]-L-lysyl-[glycine-cleavage complex H protein] + glycine + H(+) = N(6)-[(R)-S(8)-aminomethyldihydrolipoyl]-L-lysyl-[glycine-cleavage complex H protein] + CO2</text>
        <dbReference type="Rhea" id="RHEA:24304"/>
        <dbReference type="Rhea" id="RHEA-COMP:10494"/>
        <dbReference type="Rhea" id="RHEA-COMP:10495"/>
        <dbReference type="ChEBI" id="CHEBI:15378"/>
        <dbReference type="ChEBI" id="CHEBI:16526"/>
        <dbReference type="ChEBI" id="CHEBI:57305"/>
        <dbReference type="ChEBI" id="CHEBI:83099"/>
        <dbReference type="ChEBI" id="CHEBI:83143"/>
        <dbReference type="EC" id="1.4.4.2"/>
    </reaction>
</comment>
<dbReference type="InterPro" id="IPR015422">
    <property type="entry name" value="PyrdxlP-dep_Trfase_small"/>
</dbReference>
<evidence type="ECO:0000256" key="5">
    <source>
        <dbReference type="SAM" id="MobiDB-lite"/>
    </source>
</evidence>
<dbReference type="CDD" id="cd00613">
    <property type="entry name" value="GDC-P"/>
    <property type="match status" value="1"/>
</dbReference>
<dbReference type="Proteomes" id="UP000319976">
    <property type="component" value="Chromosome"/>
</dbReference>
<dbReference type="InterPro" id="IPR049315">
    <property type="entry name" value="GDC-P_N"/>
</dbReference>